<keyword evidence="3" id="KW-1185">Reference proteome</keyword>
<reference evidence="2" key="1">
    <citation type="submission" date="2021-03" db="EMBL/GenBank/DDBJ databases">
        <title>Draft genome sequence of rust myrtle Austropuccinia psidii MF-1, a brazilian biotype.</title>
        <authorList>
            <person name="Quecine M.C."/>
            <person name="Pachon D.M.R."/>
            <person name="Bonatelli M.L."/>
            <person name="Correr F.H."/>
            <person name="Franceschini L.M."/>
            <person name="Leite T.F."/>
            <person name="Margarido G.R.A."/>
            <person name="Almeida C.A."/>
            <person name="Ferrarezi J.A."/>
            <person name="Labate C.A."/>
        </authorList>
    </citation>
    <scope>NUCLEOTIDE SEQUENCE</scope>
    <source>
        <strain evidence="2">MF-1</strain>
    </source>
</reference>
<dbReference type="Pfam" id="PF13532">
    <property type="entry name" value="2OG-FeII_Oxy_2"/>
    <property type="match status" value="1"/>
</dbReference>
<dbReference type="Proteomes" id="UP000765509">
    <property type="component" value="Unassembled WGS sequence"/>
</dbReference>
<dbReference type="OrthoDB" id="412814at2759"/>
<dbReference type="Gene3D" id="2.60.120.590">
    <property type="entry name" value="Alpha-ketoglutarate-dependent dioxygenase AlkB-like"/>
    <property type="match status" value="1"/>
</dbReference>
<organism evidence="2 3">
    <name type="scientific">Austropuccinia psidii MF-1</name>
    <dbReference type="NCBI Taxonomy" id="1389203"/>
    <lineage>
        <taxon>Eukaryota</taxon>
        <taxon>Fungi</taxon>
        <taxon>Dikarya</taxon>
        <taxon>Basidiomycota</taxon>
        <taxon>Pucciniomycotina</taxon>
        <taxon>Pucciniomycetes</taxon>
        <taxon>Pucciniales</taxon>
        <taxon>Sphaerophragmiaceae</taxon>
        <taxon>Austropuccinia</taxon>
    </lineage>
</organism>
<evidence type="ECO:0000259" key="1">
    <source>
        <dbReference type="PROSITE" id="PS51471"/>
    </source>
</evidence>
<dbReference type="AlphaFoldDB" id="A0A9Q3EY58"/>
<accession>A0A9Q3EY58</accession>
<name>A0A9Q3EY58_9BASI</name>
<protein>
    <recommendedName>
        <fullName evidence="1">Fe2OG dioxygenase domain-containing protein</fullName>
    </recommendedName>
</protein>
<sequence length="298" mass="33933">MSIQSLSQEDDHGRKTPDSLFSIESWEIASDNLSHLLEDHIETTPKEPPANYLWDHPAVKPASYFGTTLSIVPVFPVQGLYYLPNLIDDTTEQEWMTDLAYLNWSDNPANNQMMFFSRPTVTLANSSQEPMVSHSFLNWPTFLIGLINRLPGLLLTANPENLGGLNDLLIGPSKSTLPWQAIINLYRPGEGIEQHVDMIDRFDDVILGISLGSNTAMKFQPLGEENLNTNQELYLEQRSGYFLSHDARFNWTHGIEQNKLYDLVHDIPNNETRTIKRARTRISITIRRLKPEADLLKS</sequence>
<dbReference type="SUPFAM" id="SSF51197">
    <property type="entry name" value="Clavaminate synthase-like"/>
    <property type="match status" value="1"/>
</dbReference>
<dbReference type="InterPro" id="IPR005123">
    <property type="entry name" value="Oxoglu/Fe-dep_dioxygenase_dom"/>
</dbReference>
<evidence type="ECO:0000313" key="3">
    <source>
        <dbReference type="Proteomes" id="UP000765509"/>
    </source>
</evidence>
<gene>
    <name evidence="2" type="ORF">O181_066686</name>
</gene>
<dbReference type="GO" id="GO:0005759">
    <property type="term" value="C:mitochondrial matrix"/>
    <property type="evidence" value="ECO:0007669"/>
    <property type="project" value="TreeGrafter"/>
</dbReference>
<dbReference type="PANTHER" id="PTHR21052:SF0">
    <property type="entry name" value="ALPHA-KETOGLUTARATE-DEPENDENT DIOXYGENASE ALKB HOMOLOG 7, MITOCHONDRIAL"/>
    <property type="match status" value="1"/>
</dbReference>
<dbReference type="EMBL" id="AVOT02033108">
    <property type="protein sequence ID" value="MBW0526971.1"/>
    <property type="molecule type" value="Genomic_DNA"/>
</dbReference>
<comment type="caution">
    <text evidence="2">The sequence shown here is derived from an EMBL/GenBank/DDBJ whole genome shotgun (WGS) entry which is preliminary data.</text>
</comment>
<dbReference type="PROSITE" id="PS51471">
    <property type="entry name" value="FE2OG_OXY"/>
    <property type="match status" value="1"/>
</dbReference>
<dbReference type="PANTHER" id="PTHR21052">
    <property type="entry name" value="SPERMATOGENESIS ASSOCIATED 11-RELATED"/>
    <property type="match status" value="1"/>
</dbReference>
<feature type="domain" description="Fe2OG dioxygenase" evidence="1">
    <location>
        <begin position="177"/>
        <end position="290"/>
    </location>
</feature>
<dbReference type="InterPro" id="IPR027450">
    <property type="entry name" value="AlkB-like"/>
</dbReference>
<dbReference type="InterPro" id="IPR032870">
    <property type="entry name" value="ALKBH7-like"/>
</dbReference>
<proteinExistence type="predicted"/>
<dbReference type="InterPro" id="IPR037151">
    <property type="entry name" value="AlkB-like_sf"/>
</dbReference>
<evidence type="ECO:0000313" key="2">
    <source>
        <dbReference type="EMBL" id="MBW0526971.1"/>
    </source>
</evidence>
<dbReference type="GO" id="GO:0006974">
    <property type="term" value="P:DNA damage response"/>
    <property type="evidence" value="ECO:0007669"/>
    <property type="project" value="InterPro"/>
</dbReference>
<dbReference type="GO" id="GO:0006631">
    <property type="term" value="P:fatty acid metabolic process"/>
    <property type="evidence" value="ECO:0007669"/>
    <property type="project" value="TreeGrafter"/>
</dbReference>